<reference evidence="7" key="1">
    <citation type="journal article" date="2013" name="BMC Genomics">
        <title>Unscrambling butterfly oogenesis.</title>
        <authorList>
            <person name="Carter J.M."/>
            <person name="Baker S.C."/>
            <person name="Pink R."/>
            <person name="Carter D.R."/>
            <person name="Collins A."/>
            <person name="Tomlin J."/>
            <person name="Gibbs M."/>
            <person name="Breuker C.J."/>
        </authorList>
    </citation>
    <scope>NUCLEOTIDE SEQUENCE</scope>
    <source>
        <tissue evidence="7">Ovary</tissue>
    </source>
</reference>
<evidence type="ECO:0000256" key="3">
    <source>
        <dbReference type="ARBA" id="ARBA00022692"/>
    </source>
</evidence>
<evidence type="ECO:0000256" key="5">
    <source>
        <dbReference type="ARBA" id="ARBA00023136"/>
    </source>
</evidence>
<dbReference type="InterPro" id="IPR009432">
    <property type="entry name" value="DUF1075"/>
</dbReference>
<keyword evidence="4 6" id="KW-1133">Transmembrane helix</keyword>
<dbReference type="Pfam" id="PF06388">
    <property type="entry name" value="DUF1075"/>
    <property type="match status" value="1"/>
</dbReference>
<evidence type="ECO:0000256" key="6">
    <source>
        <dbReference type="SAM" id="Phobius"/>
    </source>
</evidence>
<sequence>MVGIHSMYARNFPIQGCFKILTQKIYRYECAMNKFLIRSSLCLLRRHMCTPAPGASQPASRASAGPKYKPSDFQKFILVWTKKYKSKAEIPQFVSPDLVERSRSEARIKISNILIFLTCLASLGAVLSGRAAAKRGESVHQMNLDWHKQYEEDYKKKHGTNES</sequence>
<feature type="transmembrane region" description="Helical" evidence="6">
    <location>
        <begin position="113"/>
        <end position="133"/>
    </location>
</feature>
<dbReference type="PANTHER" id="PTHR13674">
    <property type="entry name" value="GROWTH AND TRANSFORMATION-DEPENDENT PROTEIN"/>
    <property type="match status" value="1"/>
</dbReference>
<dbReference type="RefSeq" id="XP_039750003.1">
    <property type="nucleotide sequence ID" value="XM_039894069.1"/>
</dbReference>
<dbReference type="GO" id="GO:0016020">
    <property type="term" value="C:membrane"/>
    <property type="evidence" value="ECO:0007669"/>
    <property type="project" value="UniProtKB-SubCell"/>
</dbReference>
<evidence type="ECO:0000313" key="7">
    <source>
        <dbReference type="EMBL" id="JAA88921.1"/>
    </source>
</evidence>
<dbReference type="AlphaFoldDB" id="S4P9R1"/>
<reference evidence="7" key="2">
    <citation type="submission" date="2013-05" db="EMBL/GenBank/DDBJ databases">
        <authorList>
            <person name="Carter J.-M."/>
            <person name="Baker S.C."/>
            <person name="Pink R."/>
            <person name="Carter D.R.F."/>
            <person name="Collins A."/>
            <person name="Tomlin J."/>
            <person name="Gibbs M."/>
            <person name="Breuker C.J."/>
        </authorList>
    </citation>
    <scope>NUCLEOTIDE SEQUENCE</scope>
    <source>
        <tissue evidence="7">Ovary</tissue>
    </source>
</reference>
<dbReference type="EMBL" id="GAIX01003639">
    <property type="protein sequence ID" value="JAA88921.1"/>
    <property type="molecule type" value="Transcribed_RNA"/>
</dbReference>
<comment type="similarity">
    <text evidence="2">Belongs to the UPF0389 family.</text>
</comment>
<dbReference type="PANTHER" id="PTHR13674:SF5">
    <property type="entry name" value="UPF0389 PROTEIN CG9231"/>
    <property type="match status" value="1"/>
</dbReference>
<organism evidence="7">
    <name type="scientific">Pararge aegeria</name>
    <name type="common">speckled wood butterfly</name>
    <dbReference type="NCBI Taxonomy" id="116150"/>
    <lineage>
        <taxon>Eukaryota</taxon>
        <taxon>Metazoa</taxon>
        <taxon>Ecdysozoa</taxon>
        <taxon>Arthropoda</taxon>
        <taxon>Hexapoda</taxon>
        <taxon>Insecta</taxon>
        <taxon>Pterygota</taxon>
        <taxon>Neoptera</taxon>
        <taxon>Endopterygota</taxon>
        <taxon>Lepidoptera</taxon>
        <taxon>Glossata</taxon>
        <taxon>Ditrysia</taxon>
        <taxon>Papilionoidea</taxon>
        <taxon>Nymphalidae</taxon>
        <taxon>Satyrinae</taxon>
        <taxon>Satyrini</taxon>
        <taxon>Parargina</taxon>
        <taxon>Pararge</taxon>
    </lineage>
</organism>
<name>S4P9R1_9NEOP</name>
<keyword evidence="5 6" id="KW-0472">Membrane</keyword>
<accession>S4P9R1</accession>
<evidence type="ECO:0000256" key="2">
    <source>
        <dbReference type="ARBA" id="ARBA00007363"/>
    </source>
</evidence>
<evidence type="ECO:0000256" key="4">
    <source>
        <dbReference type="ARBA" id="ARBA00022989"/>
    </source>
</evidence>
<comment type="subcellular location">
    <subcellularLocation>
        <location evidence="1">Membrane</location>
        <topology evidence="1">Single-pass membrane protein</topology>
    </subcellularLocation>
</comment>
<proteinExistence type="inferred from homology"/>
<dbReference type="GeneID" id="120626530"/>
<keyword evidence="3 6" id="KW-0812">Transmembrane</keyword>
<protein>
    <submittedName>
        <fullName evidence="7">UPF0389 protein</fullName>
    </submittedName>
</protein>
<evidence type="ECO:0000256" key="1">
    <source>
        <dbReference type="ARBA" id="ARBA00004167"/>
    </source>
</evidence>